<name>A0A975F7K2_9GAMM</name>
<organism evidence="2 3">
    <name type="scientific">Thiothrix unzii</name>
    <dbReference type="NCBI Taxonomy" id="111769"/>
    <lineage>
        <taxon>Bacteria</taxon>
        <taxon>Pseudomonadati</taxon>
        <taxon>Pseudomonadota</taxon>
        <taxon>Gammaproteobacteria</taxon>
        <taxon>Thiotrichales</taxon>
        <taxon>Thiotrichaceae</taxon>
        <taxon>Thiothrix</taxon>
    </lineage>
</organism>
<feature type="domain" description="CheW-like" evidence="1">
    <location>
        <begin position="19"/>
        <end position="155"/>
    </location>
</feature>
<gene>
    <name evidence="2" type="ORF">J9260_12185</name>
</gene>
<proteinExistence type="predicted"/>
<sequence>MGDEQQARGATISETSAPLISRFCYRIGAHTLLLEATLTAEVLTTQTIHALPFAPDWCAGLVSLRGDLFPVMDMHKVVLGKPAPHQTQLLLIQHPQFSPIILTCDGFPRQLKLSDADLTEYTPENLPSWIPHTLQHNGQTLLAADHGRLLRQIRQTTNR</sequence>
<evidence type="ECO:0000313" key="3">
    <source>
        <dbReference type="Proteomes" id="UP000672009"/>
    </source>
</evidence>
<dbReference type="EMBL" id="CP072793">
    <property type="protein sequence ID" value="QTR52478.1"/>
    <property type="molecule type" value="Genomic_DNA"/>
</dbReference>
<dbReference type="PROSITE" id="PS50851">
    <property type="entry name" value="CHEW"/>
    <property type="match status" value="1"/>
</dbReference>
<evidence type="ECO:0000259" key="1">
    <source>
        <dbReference type="PROSITE" id="PS50851"/>
    </source>
</evidence>
<dbReference type="InterPro" id="IPR036061">
    <property type="entry name" value="CheW-like_dom_sf"/>
</dbReference>
<dbReference type="Pfam" id="PF01584">
    <property type="entry name" value="CheW"/>
    <property type="match status" value="1"/>
</dbReference>
<protein>
    <submittedName>
        <fullName evidence="2">Chemotaxis protein CheW</fullName>
    </submittedName>
</protein>
<dbReference type="RefSeq" id="WP_210218023.1">
    <property type="nucleotide sequence ID" value="NZ_CP072793.1"/>
</dbReference>
<dbReference type="AlphaFoldDB" id="A0A975F7K2"/>
<dbReference type="GO" id="GO:0006935">
    <property type="term" value="P:chemotaxis"/>
    <property type="evidence" value="ECO:0007669"/>
    <property type="project" value="InterPro"/>
</dbReference>
<reference evidence="2" key="1">
    <citation type="submission" date="2021-04" db="EMBL/GenBank/DDBJ databases">
        <title>Genomics, taxonomy and metabolism of representatives of sulfur bacteria of the genus Thiothrix: Thiothrix fructosivorans QT, Thiothrix unzii A1T and three new species, Thiothrix subterranea sp. nov., Thiothrix litoralis sp. nov. and 'Candidatus Thiothrix anitrata' sp. nov.</title>
        <authorList>
            <person name="Ravin N.V."/>
            <person name="Smolyakov D."/>
            <person name="Rudenko T.S."/>
            <person name="Mardanov A.V."/>
            <person name="Beletsky A.V."/>
            <person name="Markov N.D."/>
            <person name="Fomenkov A.I."/>
            <person name="Roberts R.J."/>
            <person name="Karnachuk O.V."/>
            <person name="Novikov A."/>
            <person name="Grabovich M.Y."/>
        </authorList>
    </citation>
    <scope>NUCLEOTIDE SEQUENCE</scope>
    <source>
        <strain evidence="2">A1</strain>
    </source>
</reference>
<dbReference type="Gene3D" id="2.40.50.180">
    <property type="entry name" value="CheA-289, Domain 4"/>
    <property type="match status" value="1"/>
</dbReference>
<dbReference type="SUPFAM" id="SSF50341">
    <property type="entry name" value="CheW-like"/>
    <property type="match status" value="1"/>
</dbReference>
<accession>A0A975F7K2</accession>
<keyword evidence="3" id="KW-1185">Reference proteome</keyword>
<dbReference type="KEGG" id="tun:J9260_12185"/>
<dbReference type="Proteomes" id="UP000672009">
    <property type="component" value="Chromosome"/>
</dbReference>
<evidence type="ECO:0000313" key="2">
    <source>
        <dbReference type="EMBL" id="QTR52478.1"/>
    </source>
</evidence>
<dbReference type="InterPro" id="IPR002545">
    <property type="entry name" value="CheW-lke_dom"/>
</dbReference>
<dbReference type="GO" id="GO:0007165">
    <property type="term" value="P:signal transduction"/>
    <property type="evidence" value="ECO:0007669"/>
    <property type="project" value="InterPro"/>
</dbReference>